<organism evidence="2 5">
    <name type="scientific">Stenotrophomonas maltophilia</name>
    <name type="common">Pseudomonas maltophilia</name>
    <name type="synonym">Xanthomonas maltophilia</name>
    <dbReference type="NCBI Taxonomy" id="40324"/>
    <lineage>
        <taxon>Bacteria</taxon>
        <taxon>Pseudomonadati</taxon>
        <taxon>Pseudomonadota</taxon>
        <taxon>Gammaproteobacteria</taxon>
        <taxon>Lysobacterales</taxon>
        <taxon>Lysobacteraceae</taxon>
        <taxon>Stenotrophomonas</taxon>
        <taxon>Stenotrophomonas maltophilia group</taxon>
    </lineage>
</organism>
<dbReference type="Proteomes" id="UP000216433">
    <property type="component" value="Unassembled WGS sequence"/>
</dbReference>
<reference evidence="4 7" key="3">
    <citation type="submission" date="2020-08" db="EMBL/GenBank/DDBJ databases">
        <title>Phenotypic and transcriptomic analysis of seven clinical Stenotrophomonas maltophilia isolates identify a small set of shared and commonly regulated genes involved in biofilm lifestyle.</title>
        <authorList>
            <person name="Alio I."/>
            <person name="Gudzuhn M."/>
            <person name="Streit W."/>
        </authorList>
    </citation>
    <scope>NUCLEOTIDE SEQUENCE [LARGE SCALE GENOMIC DNA]</scope>
    <source>
        <strain evidence="4 7">UHH_SKK55</strain>
    </source>
</reference>
<feature type="chain" id="PRO_5015075610" evidence="1">
    <location>
        <begin position="51"/>
        <end position="275"/>
    </location>
</feature>
<feature type="signal peptide" evidence="1">
    <location>
        <begin position="1"/>
        <end position="50"/>
    </location>
</feature>
<dbReference type="EMBL" id="NIVX01000119">
    <property type="protein sequence ID" value="OWQ69384.1"/>
    <property type="molecule type" value="Genomic_DNA"/>
</dbReference>
<sequence length="275" mass="30927">MKTLAQTNKETAMTTEFRRTPVRRRRFAPMMAAVLTLGMTISTGTSPAQAMTVYDPFNWIMNFMQEMKAGQEYLQTAQRWSETAQQYSKTIDNWMSKLQNWTQIIASPLMPPTPALTKIPENWNVAEKCGGDSMISMNGLMAVLNMSPGGDIGAQQRAICSYIQVLENKKYNETVEVVQMSMPAMEQMLQQLRRIRNAFKNEGALQEDISNNTATSVELEKAFKKWETTIKVYDQQIAALQGRQKNLAERALRGERNPIGSVIKAGALKAALSTK</sequence>
<evidence type="ECO:0000313" key="6">
    <source>
        <dbReference type="Proteomes" id="UP000216433"/>
    </source>
</evidence>
<reference evidence="2 5" key="2">
    <citation type="submission" date="2017-06" db="EMBL/GenBank/DDBJ databases">
        <authorList>
            <person name="Kim H.J."/>
            <person name="Triplett B.A."/>
        </authorList>
    </citation>
    <scope>NUCLEOTIDE SEQUENCE [LARGE SCALE GENOMIC DNA]</scope>
    <source>
        <strain evidence="2 5">594</strain>
    </source>
</reference>
<evidence type="ECO:0000313" key="5">
    <source>
        <dbReference type="Proteomes" id="UP000197090"/>
    </source>
</evidence>
<gene>
    <name evidence="2" type="ORF">CEE63_20620</name>
    <name evidence="3" type="ORF">CEK00_02860</name>
    <name evidence="4" type="ORF">GPNADHDJ_00597</name>
</gene>
<keyword evidence="1" id="KW-0732">Signal</keyword>
<evidence type="ECO:0000256" key="1">
    <source>
        <dbReference type="SAM" id="SignalP"/>
    </source>
</evidence>
<dbReference type="Proteomes" id="UP000197090">
    <property type="component" value="Unassembled WGS sequence"/>
</dbReference>
<dbReference type="EMBL" id="NJGC01000002">
    <property type="protein sequence ID" value="PAM74268.1"/>
    <property type="molecule type" value="Genomic_DNA"/>
</dbReference>
<evidence type="ECO:0000313" key="7">
    <source>
        <dbReference type="Proteomes" id="UP000515598"/>
    </source>
</evidence>
<dbReference type="AlphaFoldDB" id="A0A246HX08"/>
<evidence type="ECO:0000313" key="2">
    <source>
        <dbReference type="EMBL" id="OWQ69384.1"/>
    </source>
</evidence>
<protein>
    <submittedName>
        <fullName evidence="2">Uncharacterized protein</fullName>
    </submittedName>
</protein>
<accession>A0A246HX08</accession>
<dbReference type="RefSeq" id="WP_061480703.1">
    <property type="nucleotide sequence ID" value="NZ_CP040433.1"/>
</dbReference>
<reference evidence="3 6" key="1">
    <citation type="submission" date="2017-06" db="EMBL/GenBank/DDBJ databases">
        <title>Genome sequencing and assembly of Stenotrophomonas maltophilia DF07.</title>
        <authorList>
            <person name="Iyer R."/>
        </authorList>
    </citation>
    <scope>NUCLEOTIDE SEQUENCE [LARGE SCALE GENOMIC DNA]</scope>
    <source>
        <strain evidence="3 6">DF07</strain>
    </source>
</reference>
<proteinExistence type="predicted"/>
<name>A0A246HX08_STEMA</name>
<evidence type="ECO:0000313" key="3">
    <source>
        <dbReference type="EMBL" id="PAM74268.1"/>
    </source>
</evidence>
<evidence type="ECO:0000313" key="4">
    <source>
        <dbReference type="EMBL" id="QNG76426.1"/>
    </source>
</evidence>
<dbReference type="EMBL" id="CP060025">
    <property type="protein sequence ID" value="QNG76426.1"/>
    <property type="molecule type" value="Genomic_DNA"/>
</dbReference>
<dbReference type="Proteomes" id="UP000515598">
    <property type="component" value="Chromosome"/>
</dbReference>